<dbReference type="PANTHER" id="PTHR37294">
    <property type="entry name" value="3'-5' EXORIBONUCLEASE YHAM"/>
    <property type="match status" value="1"/>
</dbReference>
<keyword evidence="4" id="KW-1185">Reference proteome</keyword>
<dbReference type="InterPro" id="IPR006674">
    <property type="entry name" value="HD_domain"/>
</dbReference>
<gene>
    <name evidence="3" type="ORF">OEV82_12825</name>
</gene>
<reference evidence="3 4" key="1">
    <citation type="submission" date="2022-10" db="EMBL/GenBank/DDBJ databases">
        <title>Description of Fervidibacillus gen. nov. in the family Fervidibacillaceae fam. nov. with two species, Fervidibacillus albus sp. nov., and Fervidibacillus halotolerans sp. nov., isolated from tidal flat sediments.</title>
        <authorList>
            <person name="Kwon K.K."/>
            <person name="Yang S.-H."/>
        </authorList>
    </citation>
    <scope>NUCLEOTIDE SEQUENCE [LARGE SCALE GENOMIC DNA]</scope>
    <source>
        <strain evidence="3 4">DSM 23332</strain>
    </source>
</reference>
<accession>A0ABT2WID8</accession>
<dbReference type="PANTHER" id="PTHR37294:SF1">
    <property type="entry name" value="3'-5' EXORIBONUCLEASE YHAM"/>
    <property type="match status" value="1"/>
</dbReference>
<dbReference type="Pfam" id="PF01966">
    <property type="entry name" value="HD"/>
    <property type="match status" value="1"/>
</dbReference>
<dbReference type="Gene3D" id="1.10.3210.10">
    <property type="entry name" value="Hypothetical protein af1432"/>
    <property type="match status" value="1"/>
</dbReference>
<dbReference type="RefSeq" id="WP_173659870.1">
    <property type="nucleotide sequence ID" value="NZ_JAOUSE010000048.1"/>
</dbReference>
<organism evidence="3 4">
    <name type="scientific">Pallidibacillus thermolactis</name>
    <dbReference type="NCBI Taxonomy" id="251051"/>
    <lineage>
        <taxon>Bacteria</taxon>
        <taxon>Bacillati</taxon>
        <taxon>Bacillota</taxon>
        <taxon>Bacilli</taxon>
        <taxon>Bacillales</taxon>
        <taxon>Bacillaceae</taxon>
        <taxon>Pallidibacillus</taxon>
    </lineage>
</organism>
<proteinExistence type="predicted"/>
<evidence type="ECO:0000256" key="1">
    <source>
        <dbReference type="ARBA" id="ARBA00022801"/>
    </source>
</evidence>
<protein>
    <submittedName>
        <fullName evidence="3">HD domain-containing protein</fullName>
    </submittedName>
</protein>
<evidence type="ECO:0000313" key="4">
    <source>
        <dbReference type="Proteomes" id="UP001208656"/>
    </source>
</evidence>
<dbReference type="Proteomes" id="UP001208656">
    <property type="component" value="Unassembled WGS sequence"/>
</dbReference>
<dbReference type="InterPro" id="IPR050798">
    <property type="entry name" value="YhaM_exoribonuc/phosphodiest"/>
</dbReference>
<evidence type="ECO:0000313" key="3">
    <source>
        <dbReference type="EMBL" id="MCU9595325.1"/>
    </source>
</evidence>
<comment type="caution">
    <text evidence="3">The sequence shown here is derived from an EMBL/GenBank/DDBJ whole genome shotgun (WGS) entry which is preliminary data.</text>
</comment>
<feature type="domain" description="HD" evidence="2">
    <location>
        <begin position="257"/>
        <end position="399"/>
    </location>
</feature>
<keyword evidence="1" id="KW-0378">Hydrolase</keyword>
<sequence length="409" mass="47982">MEESKSYFYNFIPIISEVTQQERKKILEKYPPPELPTSGEFFNIQNEAVGNIVNIRVLLNEFSVQTTRTNKHYLKIIFSNNLGNINAKMWDNHGDIEKYITLLEEYSVFHVEAKVDEYLGHKSLTINRLVPCDENINPFYLLAYTQQDMEELTVELFSYLYQLQSPYKEISLAAMDQFWDQFRIRPAAKGYHHNYLGGLLKHTVGLMRFARFILKFEENHFQAVMKLINVVEKAHKRELWDQFQSDDNSQNLVWNNTIDHLYRMLSGMMQYKNNTPNYDALMTSILFHDIGKLLEYDHAGKKYEEFKYLFPTATDSNFATRKQTGITMDELGVMIGHIPYGVLLLTKVIENEKIHVSLEDIHLMSHCILCHHGLPEWGSAIRNPQTIEGYIIHIVDFLDSRYENTELIK</sequence>
<name>A0ABT2WID8_9BACI</name>
<dbReference type="SUPFAM" id="SSF109604">
    <property type="entry name" value="HD-domain/PDEase-like"/>
    <property type="match status" value="1"/>
</dbReference>
<dbReference type="EMBL" id="JAOUSE010000048">
    <property type="protein sequence ID" value="MCU9595325.1"/>
    <property type="molecule type" value="Genomic_DNA"/>
</dbReference>
<evidence type="ECO:0000259" key="2">
    <source>
        <dbReference type="Pfam" id="PF01966"/>
    </source>
</evidence>